<dbReference type="InterPro" id="IPR003700">
    <property type="entry name" value="Pantoate_hydroxy_MeTrfase"/>
</dbReference>
<comment type="catalytic activity">
    <reaction evidence="5 6">
        <text>(6R)-5,10-methylene-5,6,7,8-tetrahydrofolate + 3-methyl-2-oxobutanoate + H2O = 2-dehydropantoate + (6S)-5,6,7,8-tetrahydrofolate</text>
        <dbReference type="Rhea" id="RHEA:11824"/>
        <dbReference type="ChEBI" id="CHEBI:11561"/>
        <dbReference type="ChEBI" id="CHEBI:11851"/>
        <dbReference type="ChEBI" id="CHEBI:15377"/>
        <dbReference type="ChEBI" id="CHEBI:15636"/>
        <dbReference type="ChEBI" id="CHEBI:57453"/>
        <dbReference type="EC" id="2.1.2.11"/>
    </reaction>
</comment>
<dbReference type="HAMAP" id="MF_00156">
    <property type="entry name" value="PanB"/>
    <property type="match status" value="1"/>
</dbReference>
<dbReference type="NCBIfam" id="NF001452">
    <property type="entry name" value="PRK00311.1"/>
    <property type="match status" value="1"/>
</dbReference>
<dbReference type="UniPathway" id="UPA00028">
    <property type="reaction ID" value="UER00003"/>
</dbReference>
<accession>A0A0C3BXC5</accession>
<dbReference type="SUPFAM" id="SSF51621">
    <property type="entry name" value="Phosphoenolpyruvate/pyruvate domain"/>
    <property type="match status" value="1"/>
</dbReference>
<evidence type="ECO:0000313" key="7">
    <source>
        <dbReference type="EMBL" id="KIM36684.1"/>
    </source>
</evidence>
<keyword evidence="6" id="KW-0566">Pantothenate biosynthesis</keyword>
<dbReference type="Gene3D" id="3.20.20.60">
    <property type="entry name" value="Phosphoenolpyruvate-binding domains"/>
    <property type="match status" value="1"/>
</dbReference>
<evidence type="ECO:0000256" key="1">
    <source>
        <dbReference type="ARBA" id="ARBA00005033"/>
    </source>
</evidence>
<dbReference type="HOGENOM" id="CLU_036645_0_2_1"/>
<dbReference type="PANTHER" id="PTHR20881:SF0">
    <property type="entry name" value="3-METHYL-2-OXOBUTANOATE HYDROXYMETHYLTRANSFERASE"/>
    <property type="match status" value="1"/>
</dbReference>
<dbReference type="OrthoDB" id="425211at2759"/>
<dbReference type="GO" id="GO:0000287">
    <property type="term" value="F:magnesium ion binding"/>
    <property type="evidence" value="ECO:0007669"/>
    <property type="project" value="TreeGrafter"/>
</dbReference>
<reference evidence="8" key="2">
    <citation type="submission" date="2015-01" db="EMBL/GenBank/DDBJ databases">
        <title>Evolutionary Origins and Diversification of the Mycorrhizal Mutualists.</title>
        <authorList>
            <consortium name="DOE Joint Genome Institute"/>
            <consortium name="Mycorrhizal Genomics Consortium"/>
            <person name="Kohler A."/>
            <person name="Kuo A."/>
            <person name="Nagy L.G."/>
            <person name="Floudas D."/>
            <person name="Copeland A."/>
            <person name="Barry K.W."/>
            <person name="Cichocki N."/>
            <person name="Veneault-Fourrey C."/>
            <person name="LaButti K."/>
            <person name="Lindquist E.A."/>
            <person name="Lipzen A."/>
            <person name="Lundell T."/>
            <person name="Morin E."/>
            <person name="Murat C."/>
            <person name="Riley R."/>
            <person name="Ohm R."/>
            <person name="Sun H."/>
            <person name="Tunlid A."/>
            <person name="Henrissat B."/>
            <person name="Grigoriev I.V."/>
            <person name="Hibbett D.S."/>
            <person name="Martin F."/>
        </authorList>
    </citation>
    <scope>NUCLEOTIDE SEQUENCE [LARGE SCALE GENOMIC DNA]</scope>
    <source>
        <strain evidence="8">h7</strain>
    </source>
</reference>
<gene>
    <name evidence="7" type="ORF">M413DRAFT_449026</name>
</gene>
<dbReference type="EC" id="2.1.2.11" evidence="3 6"/>
<dbReference type="GO" id="GO:0015940">
    <property type="term" value="P:pantothenate biosynthetic process"/>
    <property type="evidence" value="ECO:0007669"/>
    <property type="project" value="UniProtKB-UniPathway"/>
</dbReference>
<dbReference type="Proteomes" id="UP000053424">
    <property type="component" value="Unassembled WGS sequence"/>
</dbReference>
<comment type="pathway">
    <text evidence="1 6">Cofactor biosynthesis; (R)-pantothenate biosynthesis; (R)-pantoate from 3-methyl-2-oxobutanoate: step 1/2.</text>
</comment>
<dbReference type="GO" id="GO:0003864">
    <property type="term" value="F:3-methyl-2-oxobutanoate hydroxymethyltransferase activity"/>
    <property type="evidence" value="ECO:0007669"/>
    <property type="project" value="UniProtKB-EC"/>
</dbReference>
<dbReference type="NCBIfam" id="TIGR00222">
    <property type="entry name" value="panB"/>
    <property type="match status" value="1"/>
</dbReference>
<dbReference type="FunFam" id="3.20.20.60:FF:000003">
    <property type="entry name" value="3-methyl-2-oxobutanoate hydroxymethyltransferase"/>
    <property type="match status" value="1"/>
</dbReference>
<comment type="similarity">
    <text evidence="2 6">Belongs to the PanB family.</text>
</comment>
<dbReference type="InterPro" id="IPR040442">
    <property type="entry name" value="Pyrv_kinase-like_dom_sf"/>
</dbReference>
<keyword evidence="8" id="KW-1185">Reference proteome</keyword>
<dbReference type="EMBL" id="KN831803">
    <property type="protein sequence ID" value="KIM36684.1"/>
    <property type="molecule type" value="Genomic_DNA"/>
</dbReference>
<dbReference type="InterPro" id="IPR015813">
    <property type="entry name" value="Pyrv/PenolPyrv_kinase-like_dom"/>
</dbReference>
<dbReference type="PANTHER" id="PTHR20881">
    <property type="entry name" value="3-METHYL-2-OXOBUTANOATE HYDROXYMETHYLTRANSFERASE"/>
    <property type="match status" value="1"/>
</dbReference>
<protein>
    <recommendedName>
        <fullName evidence="3 6">3-methyl-2-oxobutanoate hydroxymethyltransferase</fullName>
        <ecNumber evidence="3 6">2.1.2.11</ecNumber>
    </recommendedName>
</protein>
<dbReference type="AlphaFoldDB" id="A0A0C3BXC5"/>
<evidence type="ECO:0000256" key="3">
    <source>
        <dbReference type="ARBA" id="ARBA00012618"/>
    </source>
</evidence>
<organism evidence="7 8">
    <name type="scientific">Hebeloma cylindrosporum</name>
    <dbReference type="NCBI Taxonomy" id="76867"/>
    <lineage>
        <taxon>Eukaryota</taxon>
        <taxon>Fungi</taxon>
        <taxon>Dikarya</taxon>
        <taxon>Basidiomycota</taxon>
        <taxon>Agaricomycotina</taxon>
        <taxon>Agaricomycetes</taxon>
        <taxon>Agaricomycetidae</taxon>
        <taxon>Agaricales</taxon>
        <taxon>Agaricineae</taxon>
        <taxon>Hymenogastraceae</taxon>
        <taxon>Hebeloma</taxon>
    </lineage>
</organism>
<dbReference type="STRING" id="686832.A0A0C3BXC5"/>
<keyword evidence="4 6" id="KW-0808">Transferase</keyword>
<evidence type="ECO:0000256" key="4">
    <source>
        <dbReference type="ARBA" id="ARBA00022679"/>
    </source>
</evidence>
<reference evidence="7 8" key="1">
    <citation type="submission" date="2014-04" db="EMBL/GenBank/DDBJ databases">
        <authorList>
            <consortium name="DOE Joint Genome Institute"/>
            <person name="Kuo A."/>
            <person name="Gay G."/>
            <person name="Dore J."/>
            <person name="Kohler A."/>
            <person name="Nagy L.G."/>
            <person name="Floudas D."/>
            <person name="Copeland A."/>
            <person name="Barry K.W."/>
            <person name="Cichocki N."/>
            <person name="Veneault-Fourrey C."/>
            <person name="LaButti K."/>
            <person name="Lindquist E.A."/>
            <person name="Lipzen A."/>
            <person name="Lundell T."/>
            <person name="Morin E."/>
            <person name="Murat C."/>
            <person name="Sun H."/>
            <person name="Tunlid A."/>
            <person name="Henrissat B."/>
            <person name="Grigoriev I.V."/>
            <person name="Hibbett D.S."/>
            <person name="Martin F."/>
            <person name="Nordberg H.P."/>
            <person name="Cantor M.N."/>
            <person name="Hua S.X."/>
        </authorList>
    </citation>
    <scope>NUCLEOTIDE SEQUENCE [LARGE SCALE GENOMIC DNA]</scope>
    <source>
        <strain evidence="8">h7</strain>
    </source>
</reference>
<dbReference type="Pfam" id="PF02548">
    <property type="entry name" value="Pantoate_transf"/>
    <property type="match status" value="1"/>
</dbReference>
<sequence>MSTVFAHRQLSHDLLHGTSVIRRYMSVRPPSKDPTTPPIPRKKVTIQALQALRQSKTPISMLTAYDYPSALACSSSTLTDITLVGDSLAQVCLGYASTTQLTLSEMIHHARAAARGTTHPFLVADMPFGSYHTSVHDAVANAVRLVQEGRVEGVKLEGGREIADVVRRLTDVGIPVMAHVGLLPQRHSALSGYKVQGRSVEGAKKVLMDALALQEAGAFAMVVEAVPQELGKYVTDRLRIPTIGIGAGPHTSGQVLVYDDVMGTWSGHKAKFVRRFANLKEVRDHAVQSYGEAVREGSFPDAEAESYSMDELEWARFMESERSQEETRS</sequence>
<name>A0A0C3BXC5_HEBCY</name>
<evidence type="ECO:0000256" key="2">
    <source>
        <dbReference type="ARBA" id="ARBA00008676"/>
    </source>
</evidence>
<comment type="function">
    <text evidence="6">Catalyzes the reversible reaction in which hydroxymethyl group from 5,10-methylenetetrahydrofolate is transferred onto alpha-ketoisovalerate to form ketopantoate.</text>
</comment>
<proteinExistence type="inferred from homology"/>
<dbReference type="CDD" id="cd06557">
    <property type="entry name" value="KPHMT-like"/>
    <property type="match status" value="1"/>
</dbReference>
<evidence type="ECO:0000313" key="8">
    <source>
        <dbReference type="Proteomes" id="UP000053424"/>
    </source>
</evidence>
<evidence type="ECO:0000256" key="6">
    <source>
        <dbReference type="RuleBase" id="RU362100"/>
    </source>
</evidence>
<evidence type="ECO:0000256" key="5">
    <source>
        <dbReference type="ARBA" id="ARBA00049172"/>
    </source>
</evidence>
<dbReference type="GO" id="GO:0005739">
    <property type="term" value="C:mitochondrion"/>
    <property type="evidence" value="ECO:0007669"/>
    <property type="project" value="TreeGrafter"/>
</dbReference>